<evidence type="ECO:0000313" key="2">
    <source>
        <dbReference type="Proteomes" id="UP000305417"/>
    </source>
</evidence>
<gene>
    <name evidence="1" type="ORF">FE247_02235</name>
</gene>
<dbReference type="Proteomes" id="UP000305417">
    <property type="component" value="Unassembled WGS sequence"/>
</dbReference>
<proteinExistence type="predicted"/>
<accession>A0ABY2V6T8</accession>
<sequence length="63" mass="7391">MPKLTPNIKAQDVKGLQEFIEEIVQNELESKVEQIVKNYLEKEDIDIEKLKKCVNKVDTKIMM</sequence>
<dbReference type="EMBL" id="VBUC01000003">
    <property type="protein sequence ID" value="TLT01321.1"/>
    <property type="molecule type" value="Genomic_DNA"/>
</dbReference>
<dbReference type="RefSeq" id="WP_138108316.1">
    <property type="nucleotide sequence ID" value="NZ_VBUC01000003.1"/>
</dbReference>
<comment type="caution">
    <text evidence="1">The sequence shown here is derived from an EMBL/GenBank/DDBJ whole genome shotgun (WGS) entry which is preliminary data.</text>
</comment>
<reference evidence="1 2" key="1">
    <citation type="submission" date="2019-05" db="EMBL/GenBank/DDBJ databases">
        <title>Arcobacter cibarius and Arcobacter thereius providing challenges in identification an antibiotic susceptibility and Quinolone resistance.</title>
        <authorList>
            <person name="Busch A."/>
            <person name="Hanel I."/>
            <person name="Hotzel H."/>
            <person name="Tomaso H."/>
        </authorList>
    </citation>
    <scope>NUCLEOTIDE SEQUENCE [LARGE SCALE GENOMIC DNA]</scope>
    <source>
        <strain evidence="1 2">16CS0831-2</strain>
    </source>
</reference>
<name>A0ABY2V6T8_9BACT</name>
<organism evidence="1 2">
    <name type="scientific">Aliarcobacter cibarius</name>
    <dbReference type="NCBI Taxonomy" id="255507"/>
    <lineage>
        <taxon>Bacteria</taxon>
        <taxon>Pseudomonadati</taxon>
        <taxon>Campylobacterota</taxon>
        <taxon>Epsilonproteobacteria</taxon>
        <taxon>Campylobacterales</taxon>
        <taxon>Arcobacteraceae</taxon>
        <taxon>Aliarcobacter</taxon>
    </lineage>
</organism>
<evidence type="ECO:0000313" key="1">
    <source>
        <dbReference type="EMBL" id="TLT01321.1"/>
    </source>
</evidence>
<protein>
    <submittedName>
        <fullName evidence="1">Uncharacterized protein</fullName>
    </submittedName>
</protein>
<keyword evidence="2" id="KW-1185">Reference proteome</keyword>